<sequence length="60" mass="6877">MAAEQEANVSQANRDQPSEQLQQQITTLRWQHQALRNAAIEGRELVQARLNETDEDEDSD</sequence>
<evidence type="ECO:0000313" key="3">
    <source>
        <dbReference type="Proteomes" id="UP001310890"/>
    </source>
</evidence>
<comment type="caution">
    <text evidence="2">The sequence shown here is derived from an EMBL/GenBank/DDBJ whole genome shotgun (WGS) entry which is preliminary data.</text>
</comment>
<dbReference type="EMBL" id="JAVRRL010000167">
    <property type="protein sequence ID" value="KAK5105696.1"/>
    <property type="molecule type" value="Genomic_DNA"/>
</dbReference>
<reference evidence="2" key="1">
    <citation type="submission" date="2023-08" db="EMBL/GenBank/DDBJ databases">
        <title>Black Yeasts Isolated from many extreme environments.</title>
        <authorList>
            <person name="Coleine C."/>
            <person name="Stajich J.E."/>
            <person name="Selbmann L."/>
        </authorList>
    </citation>
    <scope>NUCLEOTIDE SEQUENCE</scope>
    <source>
        <strain evidence="2">CCFEE 5401</strain>
    </source>
</reference>
<accession>A0AAN7T7A9</accession>
<dbReference type="AlphaFoldDB" id="A0AAN7T7A9"/>
<dbReference type="Proteomes" id="UP001310890">
    <property type="component" value="Unassembled WGS sequence"/>
</dbReference>
<organism evidence="2 3">
    <name type="scientific">Meristemomyces frigidus</name>
    <dbReference type="NCBI Taxonomy" id="1508187"/>
    <lineage>
        <taxon>Eukaryota</taxon>
        <taxon>Fungi</taxon>
        <taxon>Dikarya</taxon>
        <taxon>Ascomycota</taxon>
        <taxon>Pezizomycotina</taxon>
        <taxon>Dothideomycetes</taxon>
        <taxon>Dothideomycetidae</taxon>
        <taxon>Mycosphaerellales</taxon>
        <taxon>Teratosphaeriaceae</taxon>
        <taxon>Meristemomyces</taxon>
    </lineage>
</organism>
<evidence type="ECO:0000313" key="2">
    <source>
        <dbReference type="EMBL" id="KAK5105696.1"/>
    </source>
</evidence>
<feature type="compositionally biased region" description="Polar residues" evidence="1">
    <location>
        <begin position="7"/>
        <end position="23"/>
    </location>
</feature>
<feature type="region of interest" description="Disordered" evidence="1">
    <location>
        <begin position="1"/>
        <end position="23"/>
    </location>
</feature>
<name>A0AAN7T7A9_9PEZI</name>
<evidence type="ECO:0000256" key="1">
    <source>
        <dbReference type="SAM" id="MobiDB-lite"/>
    </source>
</evidence>
<proteinExistence type="predicted"/>
<protein>
    <submittedName>
        <fullName evidence="2">Uncharacterized protein</fullName>
    </submittedName>
</protein>
<gene>
    <name evidence="2" type="ORF">LTR62_002360</name>
</gene>